<dbReference type="GO" id="GO:0007346">
    <property type="term" value="P:regulation of mitotic cell cycle"/>
    <property type="evidence" value="ECO:0007669"/>
    <property type="project" value="TreeGrafter"/>
</dbReference>
<evidence type="ECO:0000256" key="4">
    <source>
        <dbReference type="ARBA" id="ARBA00022679"/>
    </source>
</evidence>
<dbReference type="InterPro" id="IPR008271">
    <property type="entry name" value="Ser/Thr_kinase_AS"/>
</dbReference>
<dbReference type="Gene3D" id="3.30.200.20">
    <property type="entry name" value="Phosphorylase Kinase, domain 1"/>
    <property type="match status" value="1"/>
</dbReference>
<evidence type="ECO:0000256" key="7">
    <source>
        <dbReference type="ARBA" id="ARBA00022840"/>
    </source>
</evidence>
<dbReference type="OrthoDB" id="1732493at2759"/>
<dbReference type="EMBL" id="VIGI01000005">
    <property type="protein sequence ID" value="KAB8300218.1"/>
    <property type="molecule type" value="Genomic_DNA"/>
</dbReference>
<organism evidence="12 13">
    <name type="scientific">Monilinia laxa</name>
    <name type="common">Brown rot fungus</name>
    <name type="synonym">Sclerotinia laxa</name>
    <dbReference type="NCBI Taxonomy" id="61186"/>
    <lineage>
        <taxon>Eukaryota</taxon>
        <taxon>Fungi</taxon>
        <taxon>Dikarya</taxon>
        <taxon>Ascomycota</taxon>
        <taxon>Pezizomycotina</taxon>
        <taxon>Leotiomycetes</taxon>
        <taxon>Helotiales</taxon>
        <taxon>Sclerotiniaceae</taxon>
        <taxon>Monilinia</taxon>
    </lineage>
</organism>
<comment type="catalytic activity">
    <reaction evidence="9">
        <text>L-seryl-[protein] + ATP = O-phospho-L-seryl-[protein] + ADP + H(+)</text>
        <dbReference type="Rhea" id="RHEA:17989"/>
        <dbReference type="Rhea" id="RHEA-COMP:9863"/>
        <dbReference type="Rhea" id="RHEA-COMP:11604"/>
        <dbReference type="ChEBI" id="CHEBI:15378"/>
        <dbReference type="ChEBI" id="CHEBI:29999"/>
        <dbReference type="ChEBI" id="CHEBI:30616"/>
        <dbReference type="ChEBI" id="CHEBI:83421"/>
        <dbReference type="ChEBI" id="CHEBI:456216"/>
        <dbReference type="EC" id="2.7.11.22"/>
    </reaction>
</comment>
<dbReference type="PANTHER" id="PTHR24056:SF107">
    <property type="entry name" value="CYCLIN-DEPENDENT KINASE 11A-RELATED"/>
    <property type="match status" value="1"/>
</dbReference>
<keyword evidence="13" id="KW-1185">Reference proteome</keyword>
<dbReference type="AlphaFoldDB" id="A0A5N6KAM8"/>
<dbReference type="Proteomes" id="UP000326757">
    <property type="component" value="Unassembled WGS sequence"/>
</dbReference>
<protein>
    <recommendedName>
        <fullName evidence="2">cyclin-dependent kinase</fullName>
        <ecNumber evidence="2">2.7.11.22</ecNumber>
    </recommendedName>
</protein>
<dbReference type="GO" id="GO:0005634">
    <property type="term" value="C:nucleus"/>
    <property type="evidence" value="ECO:0007669"/>
    <property type="project" value="TreeGrafter"/>
</dbReference>
<reference evidence="12 13" key="1">
    <citation type="submission" date="2019-06" db="EMBL/GenBank/DDBJ databases">
        <title>Genome Sequence of the Brown Rot Fungal Pathogen Monilinia laxa.</title>
        <authorList>
            <person name="De Miccolis Angelini R.M."/>
            <person name="Landi L."/>
            <person name="Abate D."/>
            <person name="Pollastro S."/>
            <person name="Romanazzi G."/>
            <person name="Faretra F."/>
        </authorList>
    </citation>
    <scope>NUCLEOTIDE SEQUENCE [LARGE SCALE GENOMIC DNA]</scope>
    <source>
        <strain evidence="12 13">Mlax316</strain>
    </source>
</reference>
<feature type="region of interest" description="Disordered" evidence="10">
    <location>
        <begin position="397"/>
        <end position="431"/>
    </location>
</feature>
<dbReference type="FunFam" id="3.30.200.20:FF:000054">
    <property type="entry name" value="Cyclin-dependent kinase 11B"/>
    <property type="match status" value="1"/>
</dbReference>
<keyword evidence="7" id="KW-0067">ATP-binding</keyword>
<dbReference type="PROSITE" id="PS00108">
    <property type="entry name" value="PROTEIN_KINASE_ST"/>
    <property type="match status" value="1"/>
</dbReference>
<evidence type="ECO:0000313" key="12">
    <source>
        <dbReference type="EMBL" id="KAB8300218.1"/>
    </source>
</evidence>
<dbReference type="InterPro" id="IPR000719">
    <property type="entry name" value="Prot_kinase_dom"/>
</dbReference>
<proteinExistence type="inferred from homology"/>
<name>A0A5N6KAM8_MONLA</name>
<evidence type="ECO:0000256" key="1">
    <source>
        <dbReference type="ARBA" id="ARBA00006485"/>
    </source>
</evidence>
<dbReference type="GO" id="GO:0005524">
    <property type="term" value="F:ATP binding"/>
    <property type="evidence" value="ECO:0007669"/>
    <property type="project" value="UniProtKB-KW"/>
</dbReference>
<dbReference type="Gene3D" id="1.10.510.10">
    <property type="entry name" value="Transferase(Phosphotransferase) domain 1"/>
    <property type="match status" value="1"/>
</dbReference>
<dbReference type="InterPro" id="IPR050108">
    <property type="entry name" value="CDK"/>
</dbReference>
<dbReference type="PANTHER" id="PTHR24056">
    <property type="entry name" value="CELL DIVISION PROTEIN KINASE"/>
    <property type="match status" value="1"/>
</dbReference>
<dbReference type="GO" id="GO:0004693">
    <property type="term" value="F:cyclin-dependent protein serine/threonine kinase activity"/>
    <property type="evidence" value="ECO:0007669"/>
    <property type="project" value="UniProtKB-EC"/>
</dbReference>
<feature type="compositionally biased region" description="Basic and acidic residues" evidence="10">
    <location>
        <begin position="20"/>
        <end position="42"/>
    </location>
</feature>
<dbReference type="SUPFAM" id="SSF56112">
    <property type="entry name" value="Protein kinase-like (PK-like)"/>
    <property type="match status" value="1"/>
</dbReference>
<comment type="similarity">
    <text evidence="1">Belongs to the protein kinase superfamily. CMGC Ser/Thr protein kinase family. CDC2/CDKX subfamily.</text>
</comment>
<gene>
    <name evidence="12" type="ORF">EYC80_000436</name>
</gene>
<keyword evidence="4" id="KW-0808">Transferase</keyword>
<evidence type="ECO:0000259" key="11">
    <source>
        <dbReference type="PROSITE" id="PS50011"/>
    </source>
</evidence>
<comment type="catalytic activity">
    <reaction evidence="8">
        <text>L-threonyl-[protein] + ATP = O-phospho-L-threonyl-[protein] + ADP + H(+)</text>
        <dbReference type="Rhea" id="RHEA:46608"/>
        <dbReference type="Rhea" id="RHEA-COMP:11060"/>
        <dbReference type="Rhea" id="RHEA-COMP:11605"/>
        <dbReference type="ChEBI" id="CHEBI:15378"/>
        <dbReference type="ChEBI" id="CHEBI:30013"/>
        <dbReference type="ChEBI" id="CHEBI:30616"/>
        <dbReference type="ChEBI" id="CHEBI:61977"/>
        <dbReference type="ChEBI" id="CHEBI:456216"/>
        <dbReference type="EC" id="2.7.11.22"/>
    </reaction>
</comment>
<evidence type="ECO:0000256" key="10">
    <source>
        <dbReference type="SAM" id="MobiDB-lite"/>
    </source>
</evidence>
<sequence>MSSKIKSRWVDDEEDAALDLQRKREKEEKKRLKAEKQRKLDEQAAAAAAAAAAAKSQAQAQAPSESEEASERPSKRRRLSPSPAPAQKLDLPPAKLLRFPAPSWGKCRSVEDYEKLNDIEEGAYGWVSRAKDSRTGKVVALKRLKMENANDGVPVTGLREIQTLMDCEHENIVRLREVVVGEDTSKIENIFLVLDFLEHDLKTLLTSLSEPFLPSELKLLLHQLTTGVAYLHNHYILHRDLKTSNLLLSNRGVLKIADFGMARYCGDPAPKMTQLVVTLWYRSPELLLGEERYGKSVDMWSVGCNEVDQLSKIFELLGLPTEATWPSFKRLPNARSLRLPKNPNPATQGSVLRSKFPFLTSAGSSLLSSLLSLNPAKRPSAQEVLEHEYFKEDPKMKSRDMFPTFPSKAGLEKKRRRGTPDAPQRGEAPKGLGGVLDFSGVLSERIKMANLAVGMGQCIIWMYILRGTRGYTNLSVYFEKAISHDFISLDLLCTYSRTWNQHEDLLSSITWQLALNHSLNSSRLLPAIYACIQSAKSIKCTYTPKPPNTITPTQIFLFQNLAQRNVRCMPSNISSCFDPILL</sequence>
<evidence type="ECO:0000256" key="3">
    <source>
        <dbReference type="ARBA" id="ARBA00022527"/>
    </source>
</evidence>
<accession>A0A5N6KAM8</accession>
<evidence type="ECO:0000256" key="5">
    <source>
        <dbReference type="ARBA" id="ARBA00022741"/>
    </source>
</evidence>
<feature type="region of interest" description="Disordered" evidence="10">
    <location>
        <begin position="1"/>
        <end position="93"/>
    </location>
</feature>
<evidence type="ECO:0000313" key="13">
    <source>
        <dbReference type="Proteomes" id="UP000326757"/>
    </source>
</evidence>
<dbReference type="PROSITE" id="PS50011">
    <property type="entry name" value="PROTEIN_KINASE_DOM"/>
    <property type="match status" value="1"/>
</dbReference>
<feature type="compositionally biased region" description="Low complexity" evidence="10">
    <location>
        <begin position="43"/>
        <end position="64"/>
    </location>
</feature>
<dbReference type="SMART" id="SM00220">
    <property type="entry name" value="S_TKc"/>
    <property type="match status" value="1"/>
</dbReference>
<dbReference type="InterPro" id="IPR011009">
    <property type="entry name" value="Kinase-like_dom_sf"/>
</dbReference>
<keyword evidence="3" id="KW-0723">Serine/threonine-protein kinase</keyword>
<evidence type="ECO:0000256" key="9">
    <source>
        <dbReference type="ARBA" id="ARBA00048367"/>
    </source>
</evidence>
<evidence type="ECO:0000256" key="8">
    <source>
        <dbReference type="ARBA" id="ARBA00047811"/>
    </source>
</evidence>
<comment type="caution">
    <text evidence="12">The sequence shown here is derived from an EMBL/GenBank/DDBJ whole genome shotgun (WGS) entry which is preliminary data.</text>
</comment>
<dbReference type="EC" id="2.7.11.22" evidence="2"/>
<keyword evidence="5" id="KW-0547">Nucleotide-binding</keyword>
<evidence type="ECO:0000256" key="2">
    <source>
        <dbReference type="ARBA" id="ARBA00012425"/>
    </source>
</evidence>
<feature type="domain" description="Protein kinase" evidence="11">
    <location>
        <begin position="113"/>
        <end position="390"/>
    </location>
</feature>
<dbReference type="Pfam" id="PF00069">
    <property type="entry name" value="Pkinase"/>
    <property type="match status" value="1"/>
</dbReference>
<evidence type="ECO:0000256" key="6">
    <source>
        <dbReference type="ARBA" id="ARBA00022777"/>
    </source>
</evidence>
<keyword evidence="6" id="KW-0418">Kinase</keyword>